<feature type="domain" description="PII-uridylyltransferase/Glutamine-synthetase adenylyltransferase" evidence="9">
    <location>
        <begin position="287"/>
        <end position="428"/>
    </location>
</feature>
<dbReference type="EC" id="2.7.7.89" evidence="7"/>
<evidence type="ECO:0000313" key="10">
    <source>
        <dbReference type="EMBL" id="BBF24204.1"/>
    </source>
</evidence>
<reference evidence="10 11" key="1">
    <citation type="journal article" date="2018" name="Int. J. Syst. Evol. Microbiol.">
        <title>Mesosutterella multiformis gen. nov., sp. nov., a member of the family Sutterellaceae and Sutterella megalosphaeroides sp. nov., isolated from human faeces.</title>
        <authorList>
            <person name="Sakamoto M."/>
            <person name="Ikeyama N."/>
            <person name="Kunihiro T."/>
            <person name="Iino T."/>
            <person name="Yuki M."/>
            <person name="Ohkuma M."/>
        </authorList>
    </citation>
    <scope>NUCLEOTIDE SEQUENCE [LARGE SCALE GENOMIC DNA]</scope>
    <source>
        <strain evidence="10 11">6FBBBH3</strain>
    </source>
</reference>
<feature type="domain" description="PII-uridylyltransferase/Glutamine-synthetase adenylyltransferase" evidence="9">
    <location>
        <begin position="818"/>
        <end position="909"/>
    </location>
</feature>
<dbReference type="SUPFAM" id="SSF81301">
    <property type="entry name" value="Nucleotidyltransferase"/>
    <property type="match status" value="2"/>
</dbReference>
<dbReference type="InterPro" id="IPR023057">
    <property type="entry name" value="GlnE"/>
</dbReference>
<dbReference type="EC" id="2.7.7.42" evidence="7"/>
<dbReference type="PANTHER" id="PTHR30621">
    <property type="entry name" value="GLUTAMINE SYNTHETASE ADENYLYLTRANSFERASE"/>
    <property type="match status" value="1"/>
</dbReference>
<keyword evidence="6 7" id="KW-0511">Multifunctional enzyme</keyword>
<evidence type="ECO:0000259" key="9">
    <source>
        <dbReference type="Pfam" id="PF08335"/>
    </source>
</evidence>
<keyword evidence="1 7" id="KW-0808">Transferase</keyword>
<dbReference type="HAMAP" id="MF_00802">
    <property type="entry name" value="GlnE"/>
    <property type="match status" value="1"/>
</dbReference>
<comment type="cofactor">
    <cofactor evidence="7">
        <name>Mg(2+)</name>
        <dbReference type="ChEBI" id="CHEBI:18420"/>
    </cofactor>
</comment>
<dbReference type="RefSeq" id="WP_120177739.1">
    <property type="nucleotide sequence ID" value="NZ_AP018786.1"/>
</dbReference>
<dbReference type="Proteomes" id="UP000271003">
    <property type="component" value="Chromosome"/>
</dbReference>
<evidence type="ECO:0000259" key="8">
    <source>
        <dbReference type="Pfam" id="PF03710"/>
    </source>
</evidence>
<dbReference type="KEGG" id="sutt:SUTMEG_20950"/>
<dbReference type="Pfam" id="PF08335">
    <property type="entry name" value="GlnD_UR_UTase"/>
    <property type="match status" value="2"/>
</dbReference>
<dbReference type="Gene3D" id="1.20.120.330">
    <property type="entry name" value="Nucleotidyltransferases domain 2"/>
    <property type="match status" value="2"/>
</dbReference>
<dbReference type="GO" id="GO:0005524">
    <property type="term" value="F:ATP binding"/>
    <property type="evidence" value="ECO:0007669"/>
    <property type="project" value="UniProtKB-UniRule"/>
</dbReference>
<evidence type="ECO:0000256" key="1">
    <source>
        <dbReference type="ARBA" id="ARBA00022679"/>
    </source>
</evidence>
<keyword evidence="10" id="KW-0436">Ligase</keyword>
<dbReference type="EMBL" id="AP018786">
    <property type="protein sequence ID" value="BBF24204.1"/>
    <property type="molecule type" value="Genomic_DNA"/>
</dbReference>
<organism evidence="10 11">
    <name type="scientific">Sutterella megalosphaeroides</name>
    <dbReference type="NCBI Taxonomy" id="2494234"/>
    <lineage>
        <taxon>Bacteria</taxon>
        <taxon>Pseudomonadati</taxon>
        <taxon>Pseudomonadota</taxon>
        <taxon>Betaproteobacteria</taxon>
        <taxon>Burkholderiales</taxon>
        <taxon>Sutterellaceae</taxon>
        <taxon>Sutterella</taxon>
    </lineage>
</organism>
<dbReference type="InterPro" id="IPR043519">
    <property type="entry name" value="NT_sf"/>
</dbReference>
<dbReference type="Gene3D" id="3.30.460.10">
    <property type="entry name" value="Beta Polymerase, domain 2"/>
    <property type="match status" value="2"/>
</dbReference>
<dbReference type="GO" id="GO:0005829">
    <property type="term" value="C:cytosol"/>
    <property type="evidence" value="ECO:0007669"/>
    <property type="project" value="TreeGrafter"/>
</dbReference>
<comment type="similarity">
    <text evidence="7">Belongs to the GlnE family.</text>
</comment>
<evidence type="ECO:0000256" key="3">
    <source>
        <dbReference type="ARBA" id="ARBA00022741"/>
    </source>
</evidence>
<keyword evidence="5 7" id="KW-0460">Magnesium</keyword>
<name>A0A2Z6ICM1_9BURK</name>
<evidence type="ECO:0000256" key="7">
    <source>
        <dbReference type="HAMAP-Rule" id="MF_00802"/>
    </source>
</evidence>
<comment type="function">
    <text evidence="7">Involved in the regulation of glutamine synthetase GlnA, a key enzyme in the process to assimilate ammonia. When cellular nitrogen levels are high, the C-terminal adenylyl transferase (AT) inactivates GlnA by covalent transfer of an adenylyl group from ATP to specific tyrosine residue of GlnA, thus reducing its activity. Conversely, when nitrogen levels are low, the N-terminal adenylyl removase (AR) activates GlnA by removing the adenylyl group by phosphorolysis, increasing its activity. The regulatory region of GlnE binds the signal transduction protein PII (GlnB) which indicates the nitrogen status of the cell.</text>
</comment>
<keyword evidence="3 7" id="KW-0547">Nucleotide-binding</keyword>
<dbReference type="Gene3D" id="1.20.120.1510">
    <property type="match status" value="1"/>
</dbReference>
<feature type="domain" description="Glutamate-ammonia ligase adenylyltransferase repeated" evidence="8">
    <location>
        <begin position="553"/>
        <end position="796"/>
    </location>
</feature>
<dbReference type="Pfam" id="PF03710">
    <property type="entry name" value="GlnE"/>
    <property type="match status" value="2"/>
</dbReference>
<keyword evidence="4 7" id="KW-0067">ATP-binding</keyword>
<evidence type="ECO:0000256" key="4">
    <source>
        <dbReference type="ARBA" id="ARBA00022840"/>
    </source>
</evidence>
<evidence type="ECO:0000256" key="2">
    <source>
        <dbReference type="ARBA" id="ARBA00022695"/>
    </source>
</evidence>
<dbReference type="GO" id="GO:0000287">
    <property type="term" value="F:magnesium ion binding"/>
    <property type="evidence" value="ECO:0007669"/>
    <property type="project" value="UniProtKB-UniRule"/>
</dbReference>
<dbReference type="NCBIfam" id="NF008292">
    <property type="entry name" value="PRK11072.1"/>
    <property type="match status" value="1"/>
</dbReference>
<comment type="catalytic activity">
    <reaction evidence="7">
        <text>[glutamine synthetase]-L-tyrosine + ATP = [glutamine synthetase]-O(4)-(5'-adenylyl)-L-tyrosine + diphosphate</text>
        <dbReference type="Rhea" id="RHEA:18589"/>
        <dbReference type="Rhea" id="RHEA-COMP:10660"/>
        <dbReference type="Rhea" id="RHEA-COMP:10661"/>
        <dbReference type="ChEBI" id="CHEBI:30616"/>
        <dbReference type="ChEBI" id="CHEBI:33019"/>
        <dbReference type="ChEBI" id="CHEBI:46858"/>
        <dbReference type="ChEBI" id="CHEBI:83624"/>
        <dbReference type="EC" id="2.7.7.42"/>
    </reaction>
</comment>
<dbReference type="AlphaFoldDB" id="A0A2Z6ICM1"/>
<feature type="region of interest" description="Adenylyl removase" evidence="7">
    <location>
        <begin position="1"/>
        <end position="430"/>
    </location>
</feature>
<dbReference type="InterPro" id="IPR013546">
    <property type="entry name" value="PII_UdlTrfase/GS_AdlTrfase"/>
</dbReference>
<dbReference type="GO" id="GO:0000820">
    <property type="term" value="P:regulation of glutamine family amino acid metabolic process"/>
    <property type="evidence" value="ECO:0007669"/>
    <property type="project" value="UniProtKB-UniRule"/>
</dbReference>
<keyword evidence="2 7" id="KW-0548">Nucleotidyltransferase</keyword>
<feature type="region of interest" description="Adenylyl transferase" evidence="7">
    <location>
        <begin position="436"/>
        <end position="944"/>
    </location>
</feature>
<comment type="catalytic activity">
    <reaction evidence="7">
        <text>[glutamine synthetase]-O(4)-(5'-adenylyl)-L-tyrosine + phosphate = [glutamine synthetase]-L-tyrosine + ADP</text>
        <dbReference type="Rhea" id="RHEA:43716"/>
        <dbReference type="Rhea" id="RHEA-COMP:10660"/>
        <dbReference type="Rhea" id="RHEA-COMP:10661"/>
        <dbReference type="ChEBI" id="CHEBI:43474"/>
        <dbReference type="ChEBI" id="CHEBI:46858"/>
        <dbReference type="ChEBI" id="CHEBI:83624"/>
        <dbReference type="ChEBI" id="CHEBI:456216"/>
        <dbReference type="EC" id="2.7.7.89"/>
    </reaction>
</comment>
<evidence type="ECO:0000256" key="5">
    <source>
        <dbReference type="ARBA" id="ARBA00022842"/>
    </source>
</evidence>
<dbReference type="OrthoDB" id="9759366at2"/>
<protein>
    <recommendedName>
        <fullName evidence="7">Bifunctional glutamine synthetase adenylyltransferase/adenylyl-removing enzyme</fullName>
    </recommendedName>
    <alternativeName>
        <fullName evidence="7">ATP:glutamine synthetase adenylyltransferase</fullName>
    </alternativeName>
    <alternativeName>
        <fullName evidence="7">ATase</fullName>
    </alternativeName>
    <domain>
        <recommendedName>
            <fullName evidence="7">Glutamine synthetase adenylyl-L-tyrosine phosphorylase</fullName>
            <ecNumber evidence="7">2.7.7.89</ecNumber>
        </recommendedName>
        <alternativeName>
            <fullName evidence="7">Adenylyl removase</fullName>
            <shortName evidence="7">AR</shortName>
            <shortName evidence="7">AT-N</shortName>
        </alternativeName>
    </domain>
    <domain>
        <recommendedName>
            <fullName evidence="7">Glutamine synthetase adenylyl transferase</fullName>
            <ecNumber evidence="7">2.7.7.42</ecNumber>
        </recommendedName>
        <alternativeName>
            <fullName evidence="7">Adenylyl transferase</fullName>
            <shortName evidence="7">AT</shortName>
            <shortName evidence="7">AT-C</shortName>
        </alternativeName>
    </domain>
</protein>
<proteinExistence type="inferred from homology"/>
<dbReference type="GO" id="GO:0008882">
    <property type="term" value="F:[glutamate-ammonia-ligase] adenylyltransferase activity"/>
    <property type="evidence" value="ECO:0007669"/>
    <property type="project" value="UniProtKB-UniRule"/>
</dbReference>
<dbReference type="InterPro" id="IPR005190">
    <property type="entry name" value="GlnE_rpt_dom"/>
</dbReference>
<accession>A0A2Z6ICM1</accession>
<dbReference type="SUPFAM" id="SSF81593">
    <property type="entry name" value="Nucleotidyltransferase substrate binding subunit/domain"/>
    <property type="match status" value="2"/>
</dbReference>
<keyword evidence="11" id="KW-1185">Reference proteome</keyword>
<dbReference type="PANTHER" id="PTHR30621:SF0">
    <property type="entry name" value="BIFUNCTIONAL GLUTAMINE SYNTHETASE ADENYLYLTRANSFERASE_ADENYLYL-REMOVING ENZYME"/>
    <property type="match status" value="1"/>
</dbReference>
<dbReference type="CDD" id="cd05401">
    <property type="entry name" value="NT_GlnE_GlnD_like"/>
    <property type="match status" value="2"/>
</dbReference>
<dbReference type="GO" id="GO:0047388">
    <property type="term" value="F:[glutamine synthetase]-adenylyl-L-tyrosine phosphorylase activity"/>
    <property type="evidence" value="ECO:0007669"/>
    <property type="project" value="UniProtKB-EC"/>
</dbReference>
<sequence>MARPTLDDIPKLSRFVERTLSAEGLVDEPRRRARLEAWAASPVTREALAERLDRAETSEALARLLREVRRDLMAALVVRNATGAADYFEVVRTMSDFAEEAVARTVAVHVREAAARYGVPFGASGEPADLLVVGMGKLGGRELNVSSDIDLIFLYNEDGETRPTEEFSDARRTLSVQEFYERAARRIIPALNDIEGPGFVFRVDMRLRPNGESGPIVGSSDMLEEYLYAQGRDWERFAWLKGRIVNRPVFSSPDVFARHAATVASIVRPFVFRKYLDFGAIASLTKLHEMVRAETDRRELARGLEGVNVKLGRGGIREIEFITQTQQVIRGGRDERLRGKETLAMLSALADEGVVPRETARRLREEYVFLRDVEHALQYVDDQQTQWLPRSGEVLERAAGLLGLTPEALWERIESVREFVARAFDSVFQVGAEKASGTSGWPVGWYTGTSTARSALGARLLELGYPEEHLAELSERIAALVTSRMALRSEEAQGRMRRLVEFVVEKAPSWCGAASARILPPAEVLGRYLKLLEAIAGRSTYVALLYQYPRAAERVGRVLAASRWSADYMVRHPIVLDELVDGRIREMDDFSPVDWSAWRDELHRSLRAAEGDVERQMNLLRDAHHAAVFRLLIADLDGHFTVERLADQLSALADATVAETVELAWASVVDDPEVRPARFAVIGYGKLGGKELGYQSDLDLVFVYDDPDPDADRLYSRLVRRMMSWLTVQTSSGKLFDVDLRLRPNGENGLAVCSFDAFSRYQRNADGNGAWFWEHQALTRARFVAGDAALGERFERERCEVLRMPRTPESVRADVLSMREKMLEGHPNRSEAFDLKHDRGGMVDVEFAVQCLVLTHAATHPELMNNFGNILLLEMAARSGLVDEQSALEAVAAYRRYRMLQHEIRLNAGEGMPARVPRELVADEIRAVRSLWRTVFETDGPERA</sequence>
<dbReference type="GO" id="GO:0016874">
    <property type="term" value="F:ligase activity"/>
    <property type="evidence" value="ECO:0007669"/>
    <property type="project" value="UniProtKB-KW"/>
</dbReference>
<gene>
    <name evidence="7 10" type="primary">glnE</name>
    <name evidence="10" type="ORF">SUTMEG_20950</name>
</gene>
<evidence type="ECO:0000313" key="11">
    <source>
        <dbReference type="Proteomes" id="UP000271003"/>
    </source>
</evidence>
<feature type="domain" description="Glutamate-ammonia ligase adenylyltransferase repeated" evidence="8">
    <location>
        <begin position="12"/>
        <end position="246"/>
    </location>
</feature>
<evidence type="ECO:0000256" key="6">
    <source>
        <dbReference type="ARBA" id="ARBA00023268"/>
    </source>
</evidence>